<feature type="compositionally biased region" description="Polar residues" evidence="2">
    <location>
        <begin position="311"/>
        <end position="323"/>
    </location>
</feature>
<dbReference type="EMBL" id="HBIN01011827">
    <property type="protein sequence ID" value="CAE0438647.1"/>
    <property type="molecule type" value="Transcribed_RNA"/>
</dbReference>
<evidence type="ECO:0000256" key="2">
    <source>
        <dbReference type="SAM" id="MobiDB-lite"/>
    </source>
</evidence>
<proteinExistence type="predicted"/>
<feature type="compositionally biased region" description="Polar residues" evidence="2">
    <location>
        <begin position="262"/>
        <end position="284"/>
    </location>
</feature>
<feature type="compositionally biased region" description="Basic and acidic residues" evidence="2">
    <location>
        <begin position="252"/>
        <end position="261"/>
    </location>
</feature>
<evidence type="ECO:0000313" key="3">
    <source>
        <dbReference type="EMBL" id="CAE0438647.1"/>
    </source>
</evidence>
<protein>
    <submittedName>
        <fullName evidence="3">Uncharacterized protein</fullName>
    </submittedName>
</protein>
<accession>A0A7S3PE00</accession>
<keyword evidence="1" id="KW-0175">Coiled coil</keyword>
<feature type="coiled-coil region" evidence="1">
    <location>
        <begin position="144"/>
        <end position="245"/>
    </location>
</feature>
<organism evidence="3">
    <name type="scientific">Aplanochytrium stocchinoi</name>
    <dbReference type="NCBI Taxonomy" id="215587"/>
    <lineage>
        <taxon>Eukaryota</taxon>
        <taxon>Sar</taxon>
        <taxon>Stramenopiles</taxon>
        <taxon>Bigyra</taxon>
        <taxon>Labyrinthulomycetes</taxon>
        <taxon>Thraustochytrida</taxon>
        <taxon>Thraustochytriidae</taxon>
        <taxon>Aplanochytrium</taxon>
    </lineage>
</organism>
<feature type="region of interest" description="Disordered" evidence="2">
    <location>
        <begin position="304"/>
        <end position="348"/>
    </location>
</feature>
<dbReference type="AlphaFoldDB" id="A0A7S3PE00"/>
<feature type="compositionally biased region" description="Polar residues" evidence="2">
    <location>
        <begin position="336"/>
        <end position="348"/>
    </location>
</feature>
<feature type="coiled-coil region" evidence="1">
    <location>
        <begin position="30"/>
        <end position="103"/>
    </location>
</feature>
<evidence type="ECO:0000256" key="1">
    <source>
        <dbReference type="SAM" id="Coils"/>
    </source>
</evidence>
<name>A0A7S3PE00_9STRA</name>
<gene>
    <name evidence="3" type="ORF">ASTO00021_LOCUS8878</name>
</gene>
<sequence length="348" mass="40654">MPQMEAKGIEEYKLHSEPLADLDLQLKRKSRWLEQQNQSLKERLARMEKQLGCAKFELDEEKERAAAAAQHLYTEMELALGSHKELKRDLEKVMKQLDEKQSMYDKNCQVVLKQLDIIENLRAILVNENLQDHPQVQRNYKPDLKELKGSIMNQVRRLEKEKQDVTIQHELLQEELSKKKAQCADLEKKKIEMQEQIDEAQQNDVIMARKLLELGNQDRIKSKKLEEQEQTILELRRQVLYLSEDNAKKLKENRTIGHRISETSTKQTLNQPVQPQPRTQSQNETFSGLLVSFLDDQMEQDKAIGNKKTLNRNSESSTGSTMKSVFRRKQSKSRHNLTNLPTQTVQTV</sequence>
<reference evidence="3" key="1">
    <citation type="submission" date="2021-01" db="EMBL/GenBank/DDBJ databases">
        <authorList>
            <person name="Corre E."/>
            <person name="Pelletier E."/>
            <person name="Niang G."/>
            <person name="Scheremetjew M."/>
            <person name="Finn R."/>
            <person name="Kale V."/>
            <person name="Holt S."/>
            <person name="Cochrane G."/>
            <person name="Meng A."/>
            <person name="Brown T."/>
            <person name="Cohen L."/>
        </authorList>
    </citation>
    <scope>NUCLEOTIDE SEQUENCE</scope>
    <source>
        <strain evidence="3">GSBS06</strain>
    </source>
</reference>
<feature type="region of interest" description="Disordered" evidence="2">
    <location>
        <begin position="252"/>
        <end position="284"/>
    </location>
</feature>
<feature type="compositionally biased region" description="Basic residues" evidence="2">
    <location>
        <begin position="325"/>
        <end position="335"/>
    </location>
</feature>